<dbReference type="PRINTS" id="PR00455">
    <property type="entry name" value="HTHTETR"/>
</dbReference>
<evidence type="ECO:0000313" key="8">
    <source>
        <dbReference type="Proteomes" id="UP000054623"/>
    </source>
</evidence>
<evidence type="ECO:0000313" key="6">
    <source>
        <dbReference type="EMBL" id="CDX04448.1"/>
    </source>
</evidence>
<reference evidence="6" key="1">
    <citation type="submission" date="2014-07" db="EMBL/GenBank/DDBJ databases">
        <authorList>
            <person name="Hornung V.Bastian."/>
        </authorList>
    </citation>
    <scope>NUCLEOTIDE SEQUENCE</scope>
    <source>
        <strain evidence="6">PCE-S</strain>
    </source>
</reference>
<dbReference type="FunFam" id="1.10.10.60:FF:000141">
    <property type="entry name" value="TetR family transcriptional regulator"/>
    <property type="match status" value="1"/>
</dbReference>
<evidence type="ECO:0000256" key="2">
    <source>
        <dbReference type="ARBA" id="ARBA00023125"/>
    </source>
</evidence>
<dbReference type="RefSeq" id="WP_011461687.1">
    <property type="nucleotide sequence ID" value="NZ_JAYFNZ010000037.1"/>
</dbReference>
<keyword evidence="1" id="KW-0805">Transcription regulation</keyword>
<dbReference type="OMA" id="FRENIQY"/>
<evidence type="ECO:0000256" key="4">
    <source>
        <dbReference type="PROSITE-ProRule" id="PRU00335"/>
    </source>
</evidence>
<dbReference type="Proteomes" id="UP000054623">
    <property type="component" value="Unassembled WGS sequence"/>
</dbReference>
<dbReference type="GO" id="GO:0003700">
    <property type="term" value="F:DNA-binding transcription factor activity"/>
    <property type="evidence" value="ECO:0007669"/>
    <property type="project" value="TreeGrafter"/>
</dbReference>
<dbReference type="SUPFAM" id="SSF48498">
    <property type="entry name" value="Tetracyclin repressor-like, C-terminal domain"/>
    <property type="match status" value="1"/>
</dbReference>
<dbReference type="GO" id="GO:0000976">
    <property type="term" value="F:transcription cis-regulatory region binding"/>
    <property type="evidence" value="ECO:0007669"/>
    <property type="project" value="TreeGrafter"/>
</dbReference>
<dbReference type="AlphaFoldDB" id="A0A098B6E2"/>
<dbReference type="PROSITE" id="PS01081">
    <property type="entry name" value="HTH_TETR_1"/>
    <property type="match status" value="1"/>
</dbReference>
<dbReference type="PATRIC" id="fig|49338.4.peg.4909"/>
<evidence type="ECO:0000256" key="1">
    <source>
        <dbReference type="ARBA" id="ARBA00023015"/>
    </source>
</evidence>
<sequence>MMNRRERKKEETKSSIIHCALELFRAKGFPETSMEEIAENADISKGTLYNYFENKESILSAYVQSAIMDFGEEMEAQLKEHRGIAAQLRLLLDFRHDFFGKDPELTAIYLSFRMQTLFNIPSANPFNHPHRSGLEKVILNMIAEAQKNGEVRKDIPTLVLARNFQLITVNYFISCQFVQEPAELEQLREQLIEVLLSGAKA</sequence>
<dbReference type="InterPro" id="IPR050109">
    <property type="entry name" value="HTH-type_TetR-like_transc_reg"/>
</dbReference>
<feature type="DNA-binding region" description="H-T-H motif" evidence="4">
    <location>
        <begin position="33"/>
        <end position="52"/>
    </location>
</feature>
<dbReference type="EMBL" id="LOCK01000009">
    <property type="protein sequence ID" value="KTE93061.1"/>
    <property type="molecule type" value="Genomic_DNA"/>
</dbReference>
<organism evidence="6">
    <name type="scientific">Desulfitobacterium hafniense</name>
    <name type="common">Desulfitobacterium frappieri</name>
    <dbReference type="NCBI Taxonomy" id="49338"/>
    <lineage>
        <taxon>Bacteria</taxon>
        <taxon>Bacillati</taxon>
        <taxon>Bacillota</taxon>
        <taxon>Clostridia</taxon>
        <taxon>Eubacteriales</taxon>
        <taxon>Desulfitobacteriaceae</taxon>
        <taxon>Desulfitobacterium</taxon>
    </lineage>
</organism>
<evidence type="ECO:0000256" key="3">
    <source>
        <dbReference type="ARBA" id="ARBA00023163"/>
    </source>
</evidence>
<dbReference type="PANTHER" id="PTHR30055:SF226">
    <property type="entry name" value="HTH-TYPE TRANSCRIPTIONAL REGULATOR PKSA"/>
    <property type="match status" value="1"/>
</dbReference>
<dbReference type="GO" id="GO:0045892">
    <property type="term" value="P:negative regulation of DNA-templated transcription"/>
    <property type="evidence" value="ECO:0007669"/>
    <property type="project" value="UniProtKB-ARBA"/>
</dbReference>
<evidence type="ECO:0000313" key="7">
    <source>
        <dbReference type="EMBL" id="KTE93061.1"/>
    </source>
</evidence>
<dbReference type="InterPro" id="IPR023772">
    <property type="entry name" value="DNA-bd_HTH_TetR-type_CS"/>
</dbReference>
<dbReference type="Pfam" id="PF00440">
    <property type="entry name" value="TetR_N"/>
    <property type="match status" value="1"/>
</dbReference>
<accession>A0A098B6E2</accession>
<keyword evidence="3" id="KW-0804">Transcription</keyword>
<dbReference type="PANTHER" id="PTHR30055">
    <property type="entry name" value="HTH-TYPE TRANSCRIPTIONAL REGULATOR RUTR"/>
    <property type="match status" value="1"/>
</dbReference>
<gene>
    <name evidence="7" type="ORF">AT727_16485</name>
    <name evidence="6" type="ORF">DPCES_4562</name>
</gene>
<dbReference type="OrthoDB" id="268339at2"/>
<reference evidence="7 8" key="2">
    <citation type="submission" date="2015-12" db="EMBL/GenBank/DDBJ databases">
        <title>Draft Genome Sequence of Desulfitobacterium hafniense Strain DH, a Sulfate-reducing Bacterium Isolated from Paddy Soils.</title>
        <authorList>
            <person name="Bao P."/>
            <person name="Zhang X."/>
            <person name="Li G."/>
        </authorList>
    </citation>
    <scope>NUCLEOTIDE SEQUENCE [LARGE SCALE GENOMIC DNA]</scope>
    <source>
        <strain evidence="7 8">DH</strain>
    </source>
</reference>
<dbReference type="InterPro" id="IPR036271">
    <property type="entry name" value="Tet_transcr_reg_TetR-rel_C_sf"/>
</dbReference>
<dbReference type="EMBL" id="LK996017">
    <property type="protein sequence ID" value="CDX04448.1"/>
    <property type="molecule type" value="Genomic_DNA"/>
</dbReference>
<dbReference type="SUPFAM" id="SSF46689">
    <property type="entry name" value="Homeodomain-like"/>
    <property type="match status" value="1"/>
</dbReference>
<proteinExistence type="predicted"/>
<dbReference type="Gene3D" id="1.10.357.10">
    <property type="entry name" value="Tetracycline Repressor, domain 2"/>
    <property type="match status" value="1"/>
</dbReference>
<dbReference type="PROSITE" id="PS50977">
    <property type="entry name" value="HTH_TETR_2"/>
    <property type="match status" value="1"/>
</dbReference>
<evidence type="ECO:0000259" key="5">
    <source>
        <dbReference type="PROSITE" id="PS50977"/>
    </source>
</evidence>
<dbReference type="InterPro" id="IPR001647">
    <property type="entry name" value="HTH_TetR"/>
</dbReference>
<dbReference type="InterPro" id="IPR009057">
    <property type="entry name" value="Homeodomain-like_sf"/>
</dbReference>
<protein>
    <submittedName>
        <fullName evidence="6 7">Transcriptional regulator</fullName>
    </submittedName>
</protein>
<feature type="domain" description="HTH tetR-type" evidence="5">
    <location>
        <begin position="10"/>
        <end position="70"/>
    </location>
</feature>
<keyword evidence="2 4" id="KW-0238">DNA-binding</keyword>
<name>A0A098B6E2_DESHA</name>